<name>A0A4Y7SUT3_COPMI</name>
<keyword evidence="2" id="KW-1185">Reference proteome</keyword>
<protein>
    <submittedName>
        <fullName evidence="1">Uncharacterized protein</fullName>
    </submittedName>
</protein>
<comment type="caution">
    <text evidence="1">The sequence shown here is derived from an EMBL/GenBank/DDBJ whole genome shotgun (WGS) entry which is preliminary data.</text>
</comment>
<dbReference type="AlphaFoldDB" id="A0A4Y7SUT3"/>
<proteinExistence type="predicted"/>
<sequence length="170" mass="18984">MLLELSSTLASSASASFYTTLSFSDLCRELHTPSAWQFQLGYLLNSELDLPARIHMLDRAVGLGTLLDLVRVQVLDSTVWVHCGFVDGAVVEWCSPSDSFVASLETIAKDIEAMKAEENKFKSAVELEEGQRRRTRHQHTQSLEPVTLGRKPWAHKRQKSFLHTIVSAVG</sequence>
<reference evidence="1 2" key="1">
    <citation type="journal article" date="2019" name="Nat. Ecol. Evol.">
        <title>Megaphylogeny resolves global patterns of mushroom evolution.</title>
        <authorList>
            <person name="Varga T."/>
            <person name="Krizsan K."/>
            <person name="Foldi C."/>
            <person name="Dima B."/>
            <person name="Sanchez-Garcia M."/>
            <person name="Sanchez-Ramirez S."/>
            <person name="Szollosi G.J."/>
            <person name="Szarkandi J.G."/>
            <person name="Papp V."/>
            <person name="Albert L."/>
            <person name="Andreopoulos W."/>
            <person name="Angelini C."/>
            <person name="Antonin V."/>
            <person name="Barry K.W."/>
            <person name="Bougher N.L."/>
            <person name="Buchanan P."/>
            <person name="Buyck B."/>
            <person name="Bense V."/>
            <person name="Catcheside P."/>
            <person name="Chovatia M."/>
            <person name="Cooper J."/>
            <person name="Damon W."/>
            <person name="Desjardin D."/>
            <person name="Finy P."/>
            <person name="Geml J."/>
            <person name="Haridas S."/>
            <person name="Hughes K."/>
            <person name="Justo A."/>
            <person name="Karasinski D."/>
            <person name="Kautmanova I."/>
            <person name="Kiss B."/>
            <person name="Kocsube S."/>
            <person name="Kotiranta H."/>
            <person name="LaButti K.M."/>
            <person name="Lechner B.E."/>
            <person name="Liimatainen K."/>
            <person name="Lipzen A."/>
            <person name="Lukacs Z."/>
            <person name="Mihaltcheva S."/>
            <person name="Morgado L.N."/>
            <person name="Niskanen T."/>
            <person name="Noordeloos M.E."/>
            <person name="Ohm R.A."/>
            <person name="Ortiz-Santana B."/>
            <person name="Ovrebo C."/>
            <person name="Racz N."/>
            <person name="Riley R."/>
            <person name="Savchenko A."/>
            <person name="Shiryaev A."/>
            <person name="Soop K."/>
            <person name="Spirin V."/>
            <person name="Szebenyi C."/>
            <person name="Tomsovsky M."/>
            <person name="Tulloss R.E."/>
            <person name="Uehling J."/>
            <person name="Grigoriev I.V."/>
            <person name="Vagvolgyi C."/>
            <person name="Papp T."/>
            <person name="Martin F.M."/>
            <person name="Miettinen O."/>
            <person name="Hibbett D.S."/>
            <person name="Nagy L.G."/>
        </authorList>
    </citation>
    <scope>NUCLEOTIDE SEQUENCE [LARGE SCALE GENOMIC DNA]</scope>
    <source>
        <strain evidence="1 2">FP101781</strain>
    </source>
</reference>
<evidence type="ECO:0000313" key="1">
    <source>
        <dbReference type="EMBL" id="TEB25552.1"/>
    </source>
</evidence>
<dbReference type="EMBL" id="QPFP01000056">
    <property type="protein sequence ID" value="TEB25552.1"/>
    <property type="molecule type" value="Genomic_DNA"/>
</dbReference>
<evidence type="ECO:0000313" key="2">
    <source>
        <dbReference type="Proteomes" id="UP000298030"/>
    </source>
</evidence>
<accession>A0A4Y7SUT3</accession>
<organism evidence="1 2">
    <name type="scientific">Coprinellus micaceus</name>
    <name type="common">Glistening ink-cap mushroom</name>
    <name type="synonym">Coprinus micaceus</name>
    <dbReference type="NCBI Taxonomy" id="71717"/>
    <lineage>
        <taxon>Eukaryota</taxon>
        <taxon>Fungi</taxon>
        <taxon>Dikarya</taxon>
        <taxon>Basidiomycota</taxon>
        <taxon>Agaricomycotina</taxon>
        <taxon>Agaricomycetes</taxon>
        <taxon>Agaricomycetidae</taxon>
        <taxon>Agaricales</taxon>
        <taxon>Agaricineae</taxon>
        <taxon>Psathyrellaceae</taxon>
        <taxon>Coprinellus</taxon>
    </lineage>
</organism>
<dbReference type="OrthoDB" id="3224257at2759"/>
<gene>
    <name evidence="1" type="ORF">FA13DRAFT_1161105</name>
</gene>
<dbReference type="Proteomes" id="UP000298030">
    <property type="component" value="Unassembled WGS sequence"/>
</dbReference>